<comment type="pathway">
    <text evidence="7">Amino-acid biosynthesis; L-arginine biosynthesis [regulation].</text>
</comment>
<dbReference type="SUPFAM" id="SSF55252">
    <property type="entry name" value="C-terminal domain of arginine repressor"/>
    <property type="match status" value="1"/>
</dbReference>
<dbReference type="UniPathway" id="UPA00068"/>
<dbReference type="InterPro" id="IPR036388">
    <property type="entry name" value="WH-like_DNA-bd_sf"/>
</dbReference>
<feature type="domain" description="Arginine repressor C-terminal" evidence="10">
    <location>
        <begin position="83"/>
        <end position="139"/>
    </location>
</feature>
<dbReference type="GO" id="GO:0051259">
    <property type="term" value="P:protein complex oligomerization"/>
    <property type="evidence" value="ECO:0007669"/>
    <property type="project" value="InterPro"/>
</dbReference>
<dbReference type="GO" id="GO:0006526">
    <property type="term" value="P:L-arginine biosynthetic process"/>
    <property type="evidence" value="ECO:0007669"/>
    <property type="project" value="UniProtKB-UniPathway"/>
</dbReference>
<dbReference type="Pfam" id="PF02863">
    <property type="entry name" value="Arg_repressor_C"/>
    <property type="match status" value="1"/>
</dbReference>
<dbReference type="PANTHER" id="PTHR34471:SF1">
    <property type="entry name" value="ARGININE REPRESSOR"/>
    <property type="match status" value="1"/>
</dbReference>
<accession>A0A829BMH0</accession>
<dbReference type="Proteomes" id="UP000011676">
    <property type="component" value="Unassembled WGS sequence"/>
</dbReference>
<evidence type="ECO:0000313" key="12">
    <source>
        <dbReference type="Proteomes" id="UP000011676"/>
    </source>
</evidence>
<reference evidence="11 12" key="1">
    <citation type="journal article" date="2013" name="Mol. Biol. Evol.">
        <title>Evolutionary and population genomics of the cavity causing bacteria Streptococcus mutans.</title>
        <authorList>
            <person name="Cornejo O.E."/>
            <person name="Lefebure T."/>
            <person name="Pavinski Bitar P.D."/>
            <person name="Lang P."/>
            <person name="Richards V.P."/>
            <person name="Eilertson K."/>
            <person name="Do T."/>
            <person name="Beighton D."/>
            <person name="Zeng L."/>
            <person name="Ahn S.J."/>
            <person name="Burne R.A."/>
            <person name="Siepel A."/>
            <person name="Bustamante C.D."/>
            <person name="Stanhope M.J."/>
        </authorList>
    </citation>
    <scope>NUCLEOTIDE SEQUENCE [LARGE SCALE GENOMIC DNA]</scope>
    <source>
        <strain evidence="11 12">SM6</strain>
    </source>
</reference>
<gene>
    <name evidence="7" type="primary">argR</name>
    <name evidence="11" type="ORF">SMU82_04248</name>
</gene>
<dbReference type="NCBIfam" id="TIGR01529">
    <property type="entry name" value="argR_whole"/>
    <property type="match status" value="1"/>
</dbReference>
<keyword evidence="3 7" id="KW-0963">Cytoplasm</keyword>
<dbReference type="GO" id="GO:1900079">
    <property type="term" value="P:regulation of arginine biosynthetic process"/>
    <property type="evidence" value="ECO:0007669"/>
    <property type="project" value="UniProtKB-UniRule"/>
</dbReference>
<evidence type="ECO:0000256" key="8">
    <source>
        <dbReference type="NCBIfam" id="TIGR01529"/>
    </source>
</evidence>
<feature type="domain" description="Arginine repressor DNA-binding" evidence="9">
    <location>
        <begin position="1"/>
        <end position="68"/>
    </location>
</feature>
<comment type="caution">
    <text evidence="11">The sequence shown here is derived from an EMBL/GenBank/DDBJ whole genome shotgun (WGS) entry which is preliminary data.</text>
</comment>
<keyword evidence="7" id="KW-0055">Arginine biosynthesis</keyword>
<dbReference type="HAMAP" id="MF_00173">
    <property type="entry name" value="Arg_repressor"/>
    <property type="match status" value="1"/>
</dbReference>
<dbReference type="EMBL" id="AHSR01000018">
    <property type="protein sequence ID" value="EMC24262.1"/>
    <property type="molecule type" value="Genomic_DNA"/>
</dbReference>
<dbReference type="InterPro" id="IPR020900">
    <property type="entry name" value="Arg_repress_DNA-bd"/>
</dbReference>
<dbReference type="Gene3D" id="3.30.1360.40">
    <property type="match status" value="1"/>
</dbReference>
<dbReference type="PANTHER" id="PTHR34471">
    <property type="entry name" value="ARGININE REPRESSOR"/>
    <property type="match status" value="1"/>
</dbReference>
<keyword evidence="4 7" id="KW-0805">Transcription regulation</keyword>
<comment type="subcellular location">
    <subcellularLocation>
        <location evidence="1 7">Cytoplasm</location>
    </subcellularLocation>
</comment>
<keyword evidence="5 7" id="KW-0238">DNA-binding</keyword>
<dbReference type="AlphaFoldDB" id="A0A829BMH0"/>
<dbReference type="InterPro" id="IPR020899">
    <property type="entry name" value="Arg_repress_C"/>
</dbReference>
<evidence type="ECO:0000256" key="1">
    <source>
        <dbReference type="ARBA" id="ARBA00004496"/>
    </source>
</evidence>
<dbReference type="InterPro" id="IPR036251">
    <property type="entry name" value="Arg_repress_C_sf"/>
</dbReference>
<dbReference type="InterPro" id="IPR001669">
    <property type="entry name" value="Arg_repress"/>
</dbReference>
<keyword evidence="7" id="KW-0678">Repressor</keyword>
<proteinExistence type="inferred from homology"/>
<keyword evidence="6 7" id="KW-0804">Transcription</keyword>
<dbReference type="PRINTS" id="PR01467">
    <property type="entry name" value="ARGREPRESSOR"/>
</dbReference>
<dbReference type="Pfam" id="PF01316">
    <property type="entry name" value="Arg_repressor"/>
    <property type="match status" value="1"/>
</dbReference>
<evidence type="ECO:0000259" key="10">
    <source>
        <dbReference type="Pfam" id="PF02863"/>
    </source>
</evidence>
<dbReference type="GO" id="GO:0003700">
    <property type="term" value="F:DNA-binding transcription factor activity"/>
    <property type="evidence" value="ECO:0007669"/>
    <property type="project" value="UniProtKB-UniRule"/>
</dbReference>
<dbReference type="GO" id="GO:0005737">
    <property type="term" value="C:cytoplasm"/>
    <property type="evidence" value="ECO:0007669"/>
    <property type="project" value="UniProtKB-SubCell"/>
</dbReference>
<protein>
    <recommendedName>
        <fullName evidence="7 8">Arginine repressor</fullName>
    </recommendedName>
</protein>
<dbReference type="Gene3D" id="1.10.10.10">
    <property type="entry name" value="Winged helix-like DNA-binding domain superfamily/Winged helix DNA-binding domain"/>
    <property type="match status" value="1"/>
</dbReference>
<dbReference type="SUPFAM" id="SSF46785">
    <property type="entry name" value="Winged helix' DNA-binding domain"/>
    <property type="match status" value="1"/>
</dbReference>
<evidence type="ECO:0000256" key="2">
    <source>
        <dbReference type="ARBA" id="ARBA00008316"/>
    </source>
</evidence>
<comment type="function">
    <text evidence="7">Regulates arginine biosynthesis genes.</text>
</comment>
<evidence type="ECO:0000256" key="3">
    <source>
        <dbReference type="ARBA" id="ARBA00022490"/>
    </source>
</evidence>
<evidence type="ECO:0000259" key="9">
    <source>
        <dbReference type="Pfam" id="PF01316"/>
    </source>
</evidence>
<name>A0A829BMH0_STRMG</name>
<sequence>MNKLSRQNKIKQIIRSKHIGTQEELKHQLELEKVFVTQATLSRDMRELGLFKSRDKEGYLYYEIPENGSTIFTPAALYYIKKVFRTDALLVFHTNLGEADVLANLIDSESHSEILGTVAGVDTLLVICKNEEIASQLESDVLSNL</sequence>
<evidence type="ECO:0000256" key="5">
    <source>
        <dbReference type="ARBA" id="ARBA00023125"/>
    </source>
</evidence>
<dbReference type="GO" id="GO:0003677">
    <property type="term" value="F:DNA binding"/>
    <property type="evidence" value="ECO:0007669"/>
    <property type="project" value="UniProtKB-KW"/>
</dbReference>
<comment type="similarity">
    <text evidence="2 7">Belongs to the ArgR family.</text>
</comment>
<keyword evidence="7" id="KW-0028">Amino-acid biosynthesis</keyword>
<evidence type="ECO:0000256" key="6">
    <source>
        <dbReference type="ARBA" id="ARBA00023163"/>
    </source>
</evidence>
<dbReference type="InterPro" id="IPR036390">
    <property type="entry name" value="WH_DNA-bd_sf"/>
</dbReference>
<evidence type="ECO:0000313" key="11">
    <source>
        <dbReference type="EMBL" id="EMC24262.1"/>
    </source>
</evidence>
<evidence type="ECO:0000256" key="7">
    <source>
        <dbReference type="HAMAP-Rule" id="MF_00173"/>
    </source>
</evidence>
<evidence type="ECO:0000256" key="4">
    <source>
        <dbReference type="ARBA" id="ARBA00023015"/>
    </source>
</evidence>
<dbReference type="GO" id="GO:0034618">
    <property type="term" value="F:arginine binding"/>
    <property type="evidence" value="ECO:0007669"/>
    <property type="project" value="InterPro"/>
</dbReference>
<dbReference type="RefSeq" id="WP_002283527.1">
    <property type="nucleotide sequence ID" value="NZ_AHSR01000018.1"/>
</dbReference>
<organism evidence="11 12">
    <name type="scientific">Streptococcus mutans SM6</name>
    <dbReference type="NCBI Taxonomy" id="857119"/>
    <lineage>
        <taxon>Bacteria</taxon>
        <taxon>Bacillati</taxon>
        <taxon>Bacillota</taxon>
        <taxon>Bacilli</taxon>
        <taxon>Lactobacillales</taxon>
        <taxon>Streptococcaceae</taxon>
        <taxon>Streptococcus</taxon>
    </lineage>
</organism>